<feature type="compositionally biased region" description="Acidic residues" evidence="1">
    <location>
        <begin position="101"/>
        <end position="113"/>
    </location>
</feature>
<name>A0AAD3YAV7_9TREE</name>
<dbReference type="PANTHER" id="PTHR47204:SF1">
    <property type="entry name" value="RIBONUCLEASE H2 SUBUNIT C"/>
    <property type="match status" value="1"/>
</dbReference>
<dbReference type="Gene3D" id="2.40.128.680">
    <property type="match status" value="1"/>
</dbReference>
<feature type="region of interest" description="Disordered" evidence="1">
    <location>
        <begin position="97"/>
        <end position="144"/>
    </location>
</feature>
<dbReference type="GO" id="GO:0032299">
    <property type="term" value="C:ribonuclease H2 complex"/>
    <property type="evidence" value="ECO:0007669"/>
    <property type="project" value="InterPro"/>
</dbReference>
<dbReference type="AlphaFoldDB" id="A0AAD3YAV7"/>
<comment type="caution">
    <text evidence="2">The sequence shown here is derived from an EMBL/GenBank/DDBJ whole genome shotgun (WGS) entry which is preliminary data.</text>
</comment>
<organism evidence="2 3">
    <name type="scientific">Cutaneotrichosporon spelunceum</name>
    <dbReference type="NCBI Taxonomy" id="1672016"/>
    <lineage>
        <taxon>Eukaryota</taxon>
        <taxon>Fungi</taxon>
        <taxon>Dikarya</taxon>
        <taxon>Basidiomycota</taxon>
        <taxon>Agaricomycotina</taxon>
        <taxon>Tremellomycetes</taxon>
        <taxon>Trichosporonales</taxon>
        <taxon>Trichosporonaceae</taxon>
        <taxon>Cutaneotrichosporon</taxon>
    </lineage>
</organism>
<feature type="compositionally biased region" description="Basic and acidic residues" evidence="1">
    <location>
        <begin position="114"/>
        <end position="125"/>
    </location>
</feature>
<feature type="compositionally biased region" description="Basic residues" evidence="1">
    <location>
        <begin position="135"/>
        <end position="144"/>
    </location>
</feature>
<reference evidence="2" key="2">
    <citation type="submission" date="2023-06" db="EMBL/GenBank/DDBJ databases">
        <authorList>
            <person name="Kobayashi Y."/>
            <person name="Kayamori A."/>
            <person name="Aoki K."/>
            <person name="Shiwa Y."/>
            <person name="Fujita N."/>
            <person name="Sugita T."/>
            <person name="Iwasaki W."/>
            <person name="Tanaka N."/>
            <person name="Takashima M."/>
        </authorList>
    </citation>
    <scope>NUCLEOTIDE SEQUENCE</scope>
    <source>
        <strain evidence="2">HIS016</strain>
    </source>
</reference>
<gene>
    <name evidence="2" type="ORF">CspeluHIS016_0204890</name>
</gene>
<dbReference type="PANTHER" id="PTHR47204">
    <property type="entry name" value="OS02G0168900 PROTEIN"/>
    <property type="match status" value="1"/>
</dbReference>
<dbReference type="EMBL" id="BTCM01000002">
    <property type="protein sequence ID" value="GMK55433.1"/>
    <property type="molecule type" value="Genomic_DNA"/>
</dbReference>
<dbReference type="GO" id="GO:0006401">
    <property type="term" value="P:RNA catabolic process"/>
    <property type="evidence" value="ECO:0007669"/>
    <property type="project" value="InterPro"/>
</dbReference>
<evidence type="ECO:0000256" key="1">
    <source>
        <dbReference type="SAM" id="MobiDB-lite"/>
    </source>
</evidence>
<protein>
    <submittedName>
        <fullName evidence="2">Uncharacterized protein</fullName>
    </submittedName>
</protein>
<dbReference type="Proteomes" id="UP001222932">
    <property type="component" value="Unassembled WGS sequence"/>
</dbReference>
<accession>A0AAD3YAV7</accession>
<evidence type="ECO:0000313" key="2">
    <source>
        <dbReference type="EMBL" id="GMK55433.1"/>
    </source>
</evidence>
<evidence type="ECO:0000313" key="3">
    <source>
        <dbReference type="Proteomes" id="UP001222932"/>
    </source>
</evidence>
<proteinExistence type="predicted"/>
<keyword evidence="3" id="KW-1185">Reference proteome</keyword>
<sequence>MFILAPAPASLPDCEITPHLLPFALSPTPVTAPVSAYFVPRPAPAAHAFAGSLLAAFRGRQVVGQALDVPRGYRGVVLRAAQVALARPRAVRGRRARVVIQEDDDDDDDEKEDEGGKDRQGRQDGEDGDGEPPAKRRAVMAKPHARVVVRTPAAPVINVPVINIVPSSPVEVNGDEPDDEGEHMARQVDLSCPHAQVDAGPGLMEVAGPEAEAVKDPGRVLVPVARFVRFQGWWRRGGAGEGGDEVVRALGEWLGLNEIIHAPTYPSEDEDEDEGE</sequence>
<reference evidence="2" key="1">
    <citation type="journal article" date="2023" name="BMC Genomics">
        <title>Chromosome-level genome assemblies of Cutaneotrichosporon spp. (Trichosporonales, Basidiomycota) reveal imbalanced evolution between nucleotide sequences and chromosome synteny.</title>
        <authorList>
            <person name="Kobayashi Y."/>
            <person name="Kayamori A."/>
            <person name="Aoki K."/>
            <person name="Shiwa Y."/>
            <person name="Matsutani M."/>
            <person name="Fujita N."/>
            <person name="Sugita T."/>
            <person name="Iwasaki W."/>
            <person name="Tanaka N."/>
            <person name="Takashima M."/>
        </authorList>
    </citation>
    <scope>NUCLEOTIDE SEQUENCE</scope>
    <source>
        <strain evidence="2">HIS016</strain>
    </source>
</reference>
<dbReference type="InterPro" id="IPR013924">
    <property type="entry name" value="RNase_H2_suC"/>
</dbReference>
<dbReference type="Pfam" id="PF08615">
    <property type="entry name" value="RNase_H2_suC"/>
    <property type="match status" value="1"/>
</dbReference>